<dbReference type="EMBL" id="HM036908">
    <property type="protein sequence ID" value="ADH81991.1"/>
    <property type="molecule type" value="Genomic_RNA"/>
</dbReference>
<feature type="topological domain" description="Cytoplasmic" evidence="32">
    <location>
        <begin position="688"/>
        <end position="845"/>
    </location>
</feature>
<feature type="chain" id="PRO_5023320911" description="Transmembrane protein gp41" evidence="32">
    <location>
        <begin position="494"/>
        <end position="845"/>
    </location>
</feature>
<dbReference type="FunFam" id="2.170.40.20:FF:000003">
    <property type="entry name" value="Envelope glycoprotein gp160"/>
    <property type="match status" value="1"/>
</dbReference>
<dbReference type="GO" id="GO:0019062">
    <property type="term" value="P:virion attachment to host cell"/>
    <property type="evidence" value="ECO:0007669"/>
    <property type="project" value="UniProtKB-UniRule"/>
</dbReference>
<dbReference type="FunFam" id="2.170.40.20:FF:000004">
    <property type="entry name" value="Envelope glycoprotein gp160"/>
    <property type="match status" value="1"/>
</dbReference>
<feature type="region of interest" description="Fusion peptide" evidence="32">
    <location>
        <begin position="494"/>
        <end position="514"/>
    </location>
</feature>
<feature type="region of interest" description="Disordered" evidence="34">
    <location>
        <begin position="701"/>
        <end position="721"/>
    </location>
</feature>
<keyword evidence="30 32" id="KW-0449">Lipoprotein</keyword>
<evidence type="ECO:0000256" key="12">
    <source>
        <dbReference type="ARBA" id="ARBA00022595"/>
    </source>
</evidence>
<evidence type="ECO:0000256" key="3">
    <source>
        <dbReference type="ARBA" id="ARBA00004505"/>
    </source>
</evidence>
<comment type="subcellular location">
    <molecule>Surface protein gp120</molecule>
    <subcellularLocation>
        <location evidence="32">Virion membrane</location>
        <topology evidence="32">Peripheral membrane protein</topology>
    </subcellularLocation>
    <subcellularLocation>
        <location evidence="32">Host cell membrane</location>
        <topology evidence="32">Peripheral membrane protein</topology>
    </subcellularLocation>
    <subcellularLocation>
        <location evidence="32">Host endosome membrane</location>
        <topology evidence="32">Single-pass type I membrane protein</topology>
    </subcellularLocation>
    <text evidence="32">The surface protein is not anchored to the viral envelope, but associates with the extravirion surface through its binding to TM. It is probably concentrated at the site of budding and incorporated into the virions possibly by contacts between the cytoplasmic tail of Env and the N-terminus of Gag.</text>
</comment>
<comment type="domain">
    <text evidence="32">The membrane proximal external region (MPER) present in gp41 is a tryptophan-rich region recognized by the antibodies 2F5, Z13, and 4E10. MPER seems to play a role in fusion.</text>
</comment>
<comment type="similarity">
    <text evidence="32">Belongs to the HIV-1 env protein family.</text>
</comment>
<dbReference type="GO" id="GO:1903908">
    <property type="term" value="P:positive regulation of plasma membrane raft polarization"/>
    <property type="evidence" value="ECO:0007669"/>
    <property type="project" value="UniProtKB-UniRule"/>
</dbReference>
<feature type="coiled-coil region" evidence="32">
    <location>
        <begin position="615"/>
        <end position="649"/>
    </location>
</feature>
<comment type="miscellaneous">
    <text evidence="32">Inhibitors targeting HIV-1 viral envelope proteins are used as antiretroviral drugs. Attachment of virions to the cell surface via non-specific interactions and CD4 binding can be blocked by inhibitors that include cyanovirin-N, cyclotriazadisulfonamide analogs, PRO 2000, TNX 355 and PRO 542. In addition, BMS 806 can block CD4-induced conformational changes. Env interactions with the coreceptor molecules can be targeted by CCR5 antagonists including SCH-D, maraviroc (UK 427857) and aplaviroc (GW 873140), and the CXCR4 antagonist AMD 070. Fusion of viral and cellular membranes can be inhibited by peptides such as enfuvirtide and tifuvirtide (T 1249). Resistance to inhibitors associated with mutations in Env are observed. Most of the time, single mutations confer only a modest reduction in drug susceptibility. Combination of several mutations is usually required to develop a high-level drug resistance.</text>
</comment>
<feature type="region of interest" description="V2" evidence="32">
    <location>
        <begin position="156"/>
        <end position="195"/>
    </location>
</feature>
<dbReference type="GO" id="GO:0052031">
    <property type="term" value="P:symbiont-mediated perturbation of host defense response"/>
    <property type="evidence" value="ECO:0007669"/>
    <property type="project" value="UniProtKB-UniRule"/>
</dbReference>
<keyword evidence="27 32" id="KW-1015">Disulfide bond</keyword>
<comment type="domain">
    <text evidence="32 33">The 17 amino acids long immunosuppressive region is present in many retroviral envelope proteins. Synthetic peptides derived from this relatively conserved sequence inhibit immune function in vitro and in vivo.</text>
</comment>
<evidence type="ECO:0000256" key="19">
    <source>
        <dbReference type="ARBA" id="ARBA00022870"/>
    </source>
</evidence>
<evidence type="ECO:0000313" key="37">
    <source>
        <dbReference type="EMBL" id="ADH81991.1"/>
    </source>
</evidence>
<keyword evidence="13 32" id="KW-0165">Cleavage on pair of basic residues</keyword>
<keyword evidence="12 32" id="KW-1162">Viral penetration into host cytoplasm</keyword>
<comment type="PTM">
    <text evidence="32">Specific enzymatic cleavages in vivo yield mature proteins. Envelope glycoproteins are synthesized as a inactive precursor that is heavily N-glycosylated and processed likely by host cell furin in the Golgi to yield the mature SU and TM proteins. The cleavage site between SU and TM requires the minimal sequence [KR]-X-[KR]-R. About 2 of the 9 disulfide bonds of gp41 are reduced by P4HB/PDI, following binding to CD4 receptor.</text>
</comment>
<feature type="region of interest" description="V1" evidence="32">
    <location>
        <begin position="130"/>
        <end position="155"/>
    </location>
</feature>
<dbReference type="GO" id="GO:0039654">
    <property type="term" value="P:fusion of virus membrane with host endosome membrane"/>
    <property type="evidence" value="ECO:0007669"/>
    <property type="project" value="UniProtKB-UniRule"/>
</dbReference>
<evidence type="ECO:0000256" key="10">
    <source>
        <dbReference type="ARBA" id="ARBA00022570"/>
    </source>
</evidence>
<dbReference type="SUPFAM" id="SSF58069">
    <property type="entry name" value="Virus ectodomain"/>
    <property type="match status" value="1"/>
</dbReference>
<comment type="subcellular location">
    <subcellularLocation>
        <location evidence="3">Host cell membrane</location>
        <topology evidence="3">Peripheral membrane protein</topology>
    </subcellularLocation>
    <subcellularLocation>
        <location evidence="1">Host cell membrane</location>
        <topology evidence="1">Single-pass type I membrane protein</topology>
    </subcellularLocation>
    <subcellularLocation>
        <location evidence="2">Host endosome membrane</location>
        <topology evidence="2">Peripheral membrane protein</topology>
    </subcellularLocation>
    <subcellularLocation>
        <location evidence="5">Host endosome membrane</location>
        <topology evidence="5">Single-pass type I membrane protein</topology>
    </subcellularLocation>
    <subcellularLocation>
        <location evidence="6">Virion membrane</location>
        <topology evidence="6">Peripheral membrane protein</topology>
    </subcellularLocation>
    <subcellularLocation>
        <location evidence="4">Virion membrane</location>
        <topology evidence="4">Single-pass type I membrane protein</topology>
    </subcellularLocation>
</comment>
<feature type="disulfide bond" evidence="32">
    <location>
        <begin position="217"/>
        <end position="246"/>
    </location>
</feature>
<feature type="transmembrane region" description="Helical" evidence="33">
    <location>
        <begin position="660"/>
        <end position="687"/>
    </location>
</feature>
<feature type="transmembrane region" description="Helical" evidence="33">
    <location>
        <begin position="12"/>
        <end position="30"/>
    </location>
</feature>
<keyword evidence="11 32" id="KW-0945">Host-virus interaction</keyword>
<evidence type="ECO:0000256" key="4">
    <source>
        <dbReference type="ARBA" id="ARBA00004563"/>
    </source>
</evidence>
<accession>D7R5G8</accession>
<comment type="subcellular location">
    <molecule>Transmembrane protein gp41</molecule>
    <subcellularLocation>
        <location evidence="32">Virion membrane</location>
        <topology evidence="32">Single-pass type I membrane protein</topology>
    </subcellularLocation>
    <subcellularLocation>
        <location evidence="32">Host cell membrane</location>
        <topology evidence="32">Single-pass type I membrane protein</topology>
    </subcellularLocation>
    <subcellularLocation>
        <location evidence="32">Host endosome membrane</location>
        <topology evidence="32">Single-pass type I membrane protein</topology>
    </subcellularLocation>
    <text evidence="32">It is probably concentrated at the site of budding and incorporated into the virions possibly by contacts between the cytoplasmic tail of Env and the N-terminus of Gag.</text>
</comment>
<evidence type="ECO:0000256" key="25">
    <source>
        <dbReference type="ARBA" id="ARBA00023136"/>
    </source>
</evidence>
<evidence type="ECO:0000256" key="13">
    <source>
        <dbReference type="ARBA" id="ARBA00022685"/>
    </source>
</evidence>
<organismHost>
    <name type="scientific">Homo sapiens</name>
    <name type="common">Human</name>
    <dbReference type="NCBI Taxonomy" id="9606"/>
</organismHost>
<dbReference type="Pfam" id="PF00516">
    <property type="entry name" value="GP120"/>
    <property type="match status" value="1"/>
</dbReference>
<comment type="function">
    <text evidence="32">Surface protein gp120: Attaches the virus to the host lymphoid cell by binding to the primary receptor CD4. This interaction induces a structural rearrangement creating a high affinity binding site for a chemokine coreceptor like CXCR4 and/or CCR5. Acts as a ligand for CD209/DC-SIGN and CLEC4M/DC-SIGNR, which are respectively found on dendritic cells (DCs), and on endothelial cells of liver sinusoids and lymph node sinuses. These interactions allow capture of viral particles at mucosal surfaces by these cells and subsequent transmission to permissive cells. HIV subverts the migration properties of dendritic cells to gain access to CD4+ T-cells in lymph nodes. Virus transmission to permissive T-cells occurs either in trans (without DCs infection, through viral capture and transmission), or in cis (following DCs productive infection, through the usual CD4-gp120 interaction), thereby inducing a robust infection. In trans infection, bound virions remain infectious over days and it is proposed that they are not degraded, but protected in non-lysosomal acidic organelles within the DCs close to the cell membrane thus contributing to the viral infectious potential during DCs' migration from the periphery to the lymphoid tissues. On arrival at lymphoid tissues, intact virions recycle back to DCs' cell surface allowing virus transmission to CD4+ T-cells.</text>
</comment>
<dbReference type="FunFam" id="1.20.5.490:FF:000001">
    <property type="entry name" value="Envelope glycoprotein gp160"/>
    <property type="match status" value="1"/>
</dbReference>
<comment type="subunit">
    <text evidence="32">The mature envelope protein (Env) consists of a homotrimer of non-covalently associated gp120-gp41 heterodimers. The resulting complex protrudes from the virus surface as a spike. There seems to be as few as 10 spikes on the average virion. Surface protein gp120 interacts with host CD4, CCR5 and CXCR4. Gp120 also interacts with the C-type lectins CD209/DC-SIGN and CLEC4M/DC-SIGNR (collectively referred to as DC-SIGN(R)). Gp120 and gp41 interact with GalCer. Gp120 interacts with host ITGA4/ITGB7 complex; on CD4+ T-cells, this interaction results in rapid activation of integrin ITGAL/LFA-1, which facilitates efficient cell-to-cell spreading of HIV-1. Gp120 interacts with cell-associated heparan sulfate; this interaction increases virus infectivity on permissive cells and may be involved in infection of CD4- cells.</text>
</comment>
<keyword evidence="18 32" id="KW-0946">Virion</keyword>
<gene>
    <name evidence="32 37" type="primary">env</name>
</gene>
<evidence type="ECO:0000256" key="28">
    <source>
        <dbReference type="ARBA" id="ARBA00023180"/>
    </source>
</evidence>
<evidence type="ECO:0000259" key="35">
    <source>
        <dbReference type="Pfam" id="PF00516"/>
    </source>
</evidence>
<feature type="region of interest" description="MPER; binding to GalCer" evidence="32">
    <location>
        <begin position="644"/>
        <end position="665"/>
    </location>
</feature>
<dbReference type="Gene3D" id="2.170.40.20">
    <property type="entry name" value="Human immunodeficiency virus 1, Gp160, envelope glycoprotein"/>
    <property type="match status" value="2"/>
</dbReference>
<evidence type="ECO:0000256" key="15">
    <source>
        <dbReference type="ARBA" id="ARBA00022703"/>
    </source>
</evidence>
<evidence type="ECO:0000256" key="31">
    <source>
        <dbReference type="ARBA" id="ARBA00023296"/>
    </source>
</evidence>
<dbReference type="GO" id="GO:0016020">
    <property type="term" value="C:membrane"/>
    <property type="evidence" value="ECO:0007669"/>
    <property type="project" value="UniProtKB-UniRule"/>
</dbReference>
<keyword evidence="15 32" id="KW-0053">Apoptosis</keyword>
<dbReference type="InterPro" id="IPR037527">
    <property type="entry name" value="Gp160"/>
</dbReference>
<dbReference type="GO" id="GO:0019082">
    <property type="term" value="P:viral protein processing"/>
    <property type="evidence" value="ECO:0007669"/>
    <property type="project" value="UniProtKB-UniRule"/>
</dbReference>
<feature type="compositionally biased region" description="Basic and acidic residues" evidence="34">
    <location>
        <begin position="708"/>
        <end position="721"/>
    </location>
</feature>
<evidence type="ECO:0000256" key="1">
    <source>
        <dbReference type="ARBA" id="ARBA00004402"/>
    </source>
</evidence>
<evidence type="ECO:0000256" key="20">
    <source>
        <dbReference type="ARBA" id="ARBA00022879"/>
    </source>
</evidence>
<dbReference type="InterPro" id="IPR000777">
    <property type="entry name" value="HIV1_Gp120"/>
</dbReference>
<proteinExistence type="inferred from homology"/>
<keyword evidence="24 32" id="KW-0175">Coiled coil</keyword>
<evidence type="ECO:0000256" key="24">
    <source>
        <dbReference type="ARBA" id="ARBA00023054"/>
    </source>
</evidence>
<evidence type="ECO:0000256" key="9">
    <source>
        <dbReference type="ARBA" id="ARBA00022511"/>
    </source>
</evidence>
<keyword evidence="16 32" id="KW-0732">Signal</keyword>
<keyword evidence="9 32" id="KW-1032">Host cell membrane</keyword>
<evidence type="ECO:0000259" key="36">
    <source>
        <dbReference type="Pfam" id="PF00517"/>
    </source>
</evidence>
<keyword evidence="21 32" id="KW-1164">Virus endocytosis by host</keyword>
<evidence type="ECO:0000256" key="14">
    <source>
        <dbReference type="ARBA" id="ARBA00022692"/>
    </source>
</evidence>
<reference evidence="37" key="2">
    <citation type="submission" date="2010-03" db="EMBL/GenBank/DDBJ databases">
        <authorList>
            <person name="Heath L.M."/>
            <person name="Conway S."/>
            <person name="Jones L."/>
            <person name="Semrau K."/>
            <person name="Nakamura K."/>
            <person name="Walter J."/>
            <person name="Decker D."/>
            <person name="Hong J."/>
            <person name="Heil M."/>
            <person name="Sinkala M."/>
            <person name="Kankasa C."/>
            <person name="Thea D.M."/>
            <person name="Kuhn L."/>
            <person name="Mullins J.I."/>
            <person name="Aldrovandi G.M."/>
        </authorList>
    </citation>
    <scope>NUCLEOTIDE SEQUENCE</scope>
    <source>
        <strain evidence="37">33M.BML.6</strain>
    </source>
</reference>
<evidence type="ECO:0000256" key="22">
    <source>
        <dbReference type="ARBA" id="ARBA00022989"/>
    </source>
</evidence>
<comment type="function">
    <text evidence="32">Envelope glycoprotein gp160: Oligomerizes in the host endoplasmic reticulum into predominantly trimers. In a second time, gp160 transits in the host Golgi, where glycosylation is completed. The precursor is then proteolytically cleaved in the trans-Golgi and thereby activated by cellular furin or furin-like proteases to produce gp120 and gp41.</text>
</comment>
<dbReference type="GO" id="GO:1903911">
    <property type="term" value="P:positive regulation of receptor clustering"/>
    <property type="evidence" value="ECO:0007669"/>
    <property type="project" value="UniProtKB-UniRule"/>
</dbReference>
<feature type="region of interest" description="CD4-binding loop" evidence="32">
    <location>
        <begin position="361"/>
        <end position="371"/>
    </location>
</feature>
<evidence type="ECO:0000256" key="21">
    <source>
        <dbReference type="ARBA" id="ARBA00022890"/>
    </source>
</evidence>
<protein>
    <recommendedName>
        <fullName evidence="32">Envelope glycoprotein gp160</fullName>
    </recommendedName>
    <alternativeName>
        <fullName evidence="32">Env polyprotein</fullName>
    </alternativeName>
    <component>
        <recommendedName>
            <fullName evidence="32">Surface protein gp120</fullName>
            <shortName evidence="32">SU</shortName>
        </recommendedName>
        <alternativeName>
            <fullName evidence="32">Glycoprotein 120</fullName>
            <shortName evidence="32">gp120</shortName>
        </alternativeName>
    </component>
    <component>
        <recommendedName>
            <fullName evidence="32">Transmembrane protein gp41</fullName>
            <shortName evidence="32">TM</shortName>
        </recommendedName>
        <alternativeName>
            <fullName evidence="32">Glycoprotein 41</fullName>
            <shortName evidence="32">gp41</shortName>
        </alternativeName>
    </component>
</protein>
<dbReference type="GO" id="GO:0019064">
    <property type="term" value="P:fusion of virus membrane with host plasma membrane"/>
    <property type="evidence" value="ECO:0007669"/>
    <property type="project" value="UniProtKB-UniRule"/>
</dbReference>
<dbReference type="Gene3D" id="1.10.287.210">
    <property type="match status" value="1"/>
</dbReference>
<feature type="disulfide bond" evidence="32">
    <location>
        <begin position="580"/>
        <end position="586"/>
    </location>
</feature>
<comment type="PTM">
    <text evidence="32">Highly glycosylated by host. The high number of glycan on the protein is reffered to as 'glycan shield' because it contributes to hide protein sequence from adaptive immune system.</text>
</comment>
<keyword evidence="19 32" id="KW-1043">Host membrane</keyword>
<keyword evidence="8 32" id="KW-1170">Fusion of virus membrane with host endosomal membrane</keyword>
<dbReference type="GO" id="GO:0075512">
    <property type="term" value="P:clathrin-dependent endocytosis of virus by host cell"/>
    <property type="evidence" value="ECO:0007669"/>
    <property type="project" value="UniProtKB-UniRule"/>
</dbReference>
<keyword evidence="31 32" id="KW-1160">Virus entry into host cell</keyword>
<feature type="site" description="Cleavage; by host furin" evidence="32">
    <location>
        <begin position="493"/>
        <end position="494"/>
    </location>
</feature>
<evidence type="ECO:0000256" key="18">
    <source>
        <dbReference type="ARBA" id="ARBA00022844"/>
    </source>
</evidence>
<dbReference type="GO" id="GO:0044175">
    <property type="term" value="C:host cell endosome membrane"/>
    <property type="evidence" value="ECO:0007669"/>
    <property type="project" value="UniProtKB-SubCell"/>
</dbReference>
<evidence type="ECO:0000256" key="23">
    <source>
        <dbReference type="ARBA" id="ARBA00023046"/>
    </source>
</evidence>
<comment type="caution">
    <text evidence="32 33">Lacks conserved residue(s) required for the propagation of feature annotation.</text>
</comment>
<keyword evidence="7 32" id="KW-1168">Fusion of virus membrane with host membrane</keyword>
<comment type="PTM">
    <text evidence="32">Palmitoylation of the transmembrane protein and of Env polyprotein (prior to its proteolytic cleavage) is essential for their association with host cell membrane lipid rafts. Palmitoylation is therefore required for envelope trafficking to classical lipid rafts, but not for viral replication.</text>
</comment>
<evidence type="ECO:0000256" key="29">
    <source>
        <dbReference type="ARBA" id="ARBA00023280"/>
    </source>
</evidence>
<evidence type="ECO:0000256" key="7">
    <source>
        <dbReference type="ARBA" id="ARBA00022506"/>
    </source>
</evidence>
<evidence type="ECO:0000256" key="17">
    <source>
        <dbReference type="ARBA" id="ARBA00022804"/>
    </source>
</evidence>
<keyword evidence="25 32" id="KW-0472">Membrane</keyword>
<feature type="disulfide bond" evidence="32">
    <location>
        <begin position="130"/>
        <end position="156"/>
    </location>
</feature>
<keyword evidence="28 32" id="KW-0325">Glycoprotein</keyword>
<evidence type="ECO:0000256" key="27">
    <source>
        <dbReference type="ARBA" id="ARBA00023157"/>
    </source>
</evidence>
<feature type="disulfide bond" evidence="32">
    <location>
        <begin position="53"/>
        <end position="73"/>
    </location>
</feature>
<feature type="domain" description="Human immunodeficiency virus 1 envelope glycoprotein Gp120" evidence="35">
    <location>
        <begin position="34"/>
        <end position="493"/>
    </location>
</feature>
<feature type="disulfide bond" evidence="32">
    <location>
        <begin position="227"/>
        <end position="238"/>
    </location>
</feature>
<evidence type="ECO:0000256" key="2">
    <source>
        <dbReference type="ARBA" id="ARBA00004433"/>
    </source>
</evidence>
<evidence type="ECO:0000256" key="33">
    <source>
        <dbReference type="RuleBase" id="RU363095"/>
    </source>
</evidence>
<feature type="chain" id="PRO_5023320912" description="Envelope glycoprotein gp160" evidence="32">
    <location>
        <begin position="32"/>
        <end position="845"/>
    </location>
</feature>
<feature type="disulfide bond" evidence="32">
    <location>
        <begin position="118"/>
        <end position="204"/>
    </location>
</feature>
<dbReference type="Gene3D" id="1.20.5.490">
    <property type="entry name" value="Single helix bin"/>
    <property type="match status" value="1"/>
</dbReference>
<comment type="function">
    <text evidence="32">Transmembrane protein gp41: Acts as a class I viral fusion protein. Under the current model, the protein has at least 3 conformational states: pre-fusion native state, pre-hairpin intermediate state, and post-fusion hairpin state. During fusion of viral and target intracellular membranes, the coiled coil regions (heptad repeats) assume a trimer-of-hairpins structure, positioning the fusion peptide in close proximity to the C-terminal region of the ectodomain. The formation of this structure appears to drive apposition and subsequent fusion of viral and target cell membranes. Complete fusion occurs in host cell endosomes and is dynamin-dependent, however some lipid transfer might occur at the plasma membrane. The virus undergoes clathrin-dependent internalization long before endosomal fusion, thus minimizing the surface exposure of conserved viral epitopes during fusion and reducing the efficacy of inhibitors targeting these epitopes. Membranes fusion leads to delivery of the nucleocapsid into the cytoplasm.</text>
</comment>
<keyword evidence="26 32" id="KW-0564">Palmitate</keyword>
<dbReference type="GO" id="GO:0020002">
    <property type="term" value="C:host cell plasma membrane"/>
    <property type="evidence" value="ECO:0007669"/>
    <property type="project" value="UniProtKB-SubCell"/>
</dbReference>
<dbReference type="SUPFAM" id="SSF56502">
    <property type="entry name" value="gp120 core"/>
    <property type="match status" value="2"/>
</dbReference>
<dbReference type="CDD" id="cd09909">
    <property type="entry name" value="HIV-1-like_HR1-HR2"/>
    <property type="match status" value="1"/>
</dbReference>
<keyword evidence="10 32" id="KW-1165">Clathrin-mediated endocytosis of virus by host</keyword>
<evidence type="ECO:0000256" key="5">
    <source>
        <dbReference type="ARBA" id="ARBA00004578"/>
    </source>
</evidence>
<evidence type="ECO:0000256" key="16">
    <source>
        <dbReference type="ARBA" id="ARBA00022729"/>
    </source>
</evidence>
<reference evidence="37" key="1">
    <citation type="journal article" date="2010" name="PLoS ONE">
        <title>Restriction of HIV-1 genotypes in breast milk does not account for the population transmission genetic bottleneck that occurs following transmission.</title>
        <authorList>
            <person name="Heath L."/>
            <person name="Conway S."/>
            <person name="Jones L."/>
            <person name="Semrau K."/>
            <person name="Nakamura K."/>
            <person name="Walter J."/>
            <person name="Decker W.D."/>
            <person name="Hong J."/>
            <person name="Chen T."/>
            <person name="Heil M."/>
            <person name="Sinkala M."/>
            <person name="Kankasa C."/>
            <person name="Thea D.M."/>
            <person name="Kuhn L."/>
            <person name="Mullins J.I."/>
            <person name="Aldrovandi G.M."/>
        </authorList>
    </citation>
    <scope>NUCLEOTIDE SEQUENCE</scope>
    <source>
        <strain evidence="37">33M.BML.6</strain>
    </source>
</reference>
<dbReference type="HAMAP" id="MF_04083">
    <property type="entry name" value="HIV_ENV"/>
    <property type="match status" value="1"/>
</dbReference>
<feature type="short sequence motif" description="Di-leucine internalization motif" evidence="32">
    <location>
        <begin position="844"/>
        <end position="845"/>
    </location>
</feature>
<keyword evidence="17 32" id="KW-1161">Viral attachment to host cell</keyword>
<keyword evidence="22 32" id="KW-1133">Transmembrane helix</keyword>
<evidence type="ECO:0000256" key="32">
    <source>
        <dbReference type="HAMAP-Rule" id="MF_04083"/>
    </source>
</evidence>
<dbReference type="Pfam" id="PF00517">
    <property type="entry name" value="GP41"/>
    <property type="match status" value="1"/>
</dbReference>
<feature type="region of interest" description="Immunosuppression" evidence="32">
    <location>
        <begin position="556"/>
        <end position="574"/>
    </location>
</feature>
<evidence type="ECO:0000256" key="34">
    <source>
        <dbReference type="SAM" id="MobiDB-lite"/>
    </source>
</evidence>
<comment type="domain">
    <text evidence="32">Some of the most genetically diverse regions of the viral genome are present in Env. They are called variable regions 1 through 5 (V1 through V5). Coreceptor usage of gp120 is determined mainly by the primary structure of the third variable region (V3) in the outer domain of gp120. The sequence of V3 determines which coreceptor, CCR5 and/or CXCR4 (corresponding to R5/macrophage, X4/T cell and R5X4/T cell and macrophage tropism), is used to trigger the fusion potential of the Env complex, and hence which cells the virus can infect. Binding to CCR5 involves a region adjacent in addition to V3.</text>
</comment>
<evidence type="ECO:0000256" key="30">
    <source>
        <dbReference type="ARBA" id="ARBA00023288"/>
    </source>
</evidence>
<feature type="disulfide bond" evidence="32">
    <location>
        <begin position="125"/>
        <end position="195"/>
    </location>
</feature>
<dbReference type="InterPro" id="IPR036377">
    <property type="entry name" value="Gp120_core_sf"/>
</dbReference>
<comment type="domain">
    <text evidence="32">The CD4-binding region is targeted by the antibody b12.</text>
</comment>
<comment type="domain">
    <text evidence="32">The YXXL motif is involved in determining the exact site of viral release at the surface of infected mononuclear cells and promotes endocytosis. YXXL and di-leucine endocytosis motifs interact directly or indirectly with the clathrin adapter complexes, opperate independently, and their activities are not additive.</text>
</comment>
<keyword evidence="20 32" id="KW-0261">Viral envelope protein</keyword>
<sequence>MRVREILRNCPQWWIWGILGFWMLMICNGGEKFWVTVFYGVPVWKEAKTTLFCASDAKAIEKEVHNVWATHACVPTDPDPQEMELINVTENFNMWKNAMVDQMHEDIISLWDQFLKPCVKLTPLCVTLTCTNANSTNATSNGDAHNSTGIEGMKNCSFNVTTELRDKKQQVYALFYKLDIVELNKNSNSYRLINCNTSAITQACPKVSFDPIPIHYCAPAGYAILKCNNKTFNGTGPCSNVSTVQCTHGIKPVVSTQLLLNGSLAEEEIIIRSENLTDNVKTIIVHLKEPIPIVCTRPGNNIRKSVRIGPGQALFATGDIIGDIRQAHCDINRTEWNRTLEEVREKLKEHFNETRIQFAPSSGGDLEITTHMFNCRGEFFYCNTSDLFTESNSTNSTITLPCRIKQIINMWQEVGRAMYAPPIAGNITCNSNITGLLLTRDGGGNTTETFRPGGGNMKDNWRSELYKYKVVEIKPLGVAPTDAKRRVVDRQRRAVGIGAMILGFLGAAGSTMGAASLSLTVQARQVLSGIVQQQSNLLRAIEAQQHMLQLTVWGIKQLQARVLAIERYLKDQQLLGIWGCSGKRLCTTSVPWNISWSNKSQTEIWEKMTWMQWEKEIDNYTDTIYKLLEESQNQQEKNEKDLLALDSWDSLWNWFSISNWLWYIKIFIMIVGGLIGLRIIFAVLAIVNRVRQGYSPLSFQTLTPNPRGPDRLGRIEEEGGEQDKDRSIRLVNGFLPLIWDDLRSLCLFSYHRLRDFILIVTRAVELLGRSSLRGLQRGWEALKYLGSLVQYWGLELKKSAISLLDALAITVAEGTDRIIELIQRGGRAILNVPRRIRQGFETALL</sequence>
<evidence type="ECO:0000256" key="8">
    <source>
        <dbReference type="ARBA" id="ARBA00022510"/>
    </source>
</evidence>
<keyword evidence="29 32" id="KW-0899">Viral immunoevasion</keyword>
<comment type="miscellaneous">
    <text evidence="32">HIV-1 lineages are divided in three main groups, M (for Major), O (for Outlier), and N (for New, or Non-M, Non-O). The vast majority of strains found worldwide belong to the group M. Group O seems to be endemic to and largely confined to Cameroon and neighboring countries in West Central Africa, where these viruses represent a small minority of HIV-1 strains. The group N is represented by a limited number of isolates from Cameroonian persons. The group M is further subdivided in 9 clades or subtypes (A to D, F to H, J and K).</text>
</comment>
<organism evidence="37">
    <name type="scientific">Human immunodeficiency virus type 1</name>
    <name type="common">HIV-1</name>
    <dbReference type="NCBI Taxonomy" id="11676"/>
    <lineage>
        <taxon>Viruses</taxon>
        <taxon>Riboviria</taxon>
        <taxon>Pararnavirae</taxon>
        <taxon>Artverviricota</taxon>
        <taxon>Revtraviricetes</taxon>
        <taxon>Ortervirales</taxon>
        <taxon>Retroviridae</taxon>
        <taxon>Orthoretrovirinae</taxon>
        <taxon>Lentivirus</taxon>
        <taxon>Lentivirus humimdef1</taxon>
    </lineage>
</organism>
<dbReference type="GO" id="GO:0019031">
    <property type="term" value="C:viral envelope"/>
    <property type="evidence" value="ECO:0007669"/>
    <property type="project" value="UniProtKB-KW"/>
</dbReference>
<feature type="lipid moiety-binding region" description="S-palmitoyl cysteine; by host" evidence="32">
    <location>
        <position position="746"/>
    </location>
</feature>
<feature type="domain" description="Retroviral envelope protein GP41-like" evidence="36">
    <location>
        <begin position="512"/>
        <end position="702"/>
    </location>
</feature>
<keyword evidence="23 32" id="KW-1039">Host endosome</keyword>
<dbReference type="GO" id="GO:0005198">
    <property type="term" value="F:structural molecule activity"/>
    <property type="evidence" value="ECO:0007669"/>
    <property type="project" value="UniProtKB-UniRule"/>
</dbReference>
<dbReference type="FunFam" id="1.10.287.210:FF:000001">
    <property type="entry name" value="Envelope glycoprotein gp160"/>
    <property type="match status" value="1"/>
</dbReference>
<dbReference type="GO" id="GO:0055036">
    <property type="term" value="C:virion membrane"/>
    <property type="evidence" value="ECO:0007669"/>
    <property type="project" value="UniProtKB-SubCell"/>
</dbReference>
<keyword evidence="14 32" id="KW-0812">Transmembrane</keyword>
<evidence type="ECO:0000256" key="26">
    <source>
        <dbReference type="ARBA" id="ARBA00023139"/>
    </source>
</evidence>
<evidence type="ECO:0000256" key="6">
    <source>
        <dbReference type="ARBA" id="ARBA00004650"/>
    </source>
</evidence>
<feature type="short sequence motif" description="YXXL motif; contains endocytosis signal" evidence="32">
    <location>
        <begin position="694"/>
        <end position="697"/>
    </location>
</feature>
<name>D7R5G8_HV1</name>
<evidence type="ECO:0000256" key="11">
    <source>
        <dbReference type="ARBA" id="ARBA00022581"/>
    </source>
</evidence>
<dbReference type="InterPro" id="IPR000328">
    <property type="entry name" value="GP41-like"/>
</dbReference>